<dbReference type="Proteomes" id="UP001329430">
    <property type="component" value="Chromosome 4"/>
</dbReference>
<evidence type="ECO:0000259" key="1">
    <source>
        <dbReference type="SMART" id="SM01126"/>
    </source>
</evidence>
<dbReference type="AlphaFoldDB" id="A0AAN7VH01"/>
<proteinExistence type="predicted"/>
<dbReference type="InterPro" id="IPR024445">
    <property type="entry name" value="Tnp_ISXO2-like"/>
</dbReference>
<sequence length="206" mass="24066">MEIPMHSTVTLTGKSFNTITDWFNMCREVCGSIIQARGQMTGDDDNPIQIDEARFAGRRKYNRGRMLIGDERPLSEDSDAEVANNRNHGRRIDGLWVFGLKKGHDCRYFYVHRRDAHTLITIIQRECEVGSVILNHQQNYVDPASGANTQSIERSWLDAKIKILRKMRGVPNQLLQSHLDHYCWRLWRKNGDLFDEFLNDIRTVYR</sequence>
<feature type="domain" description="ISXO2-like transposase" evidence="1">
    <location>
        <begin position="39"/>
        <end position="187"/>
    </location>
</feature>
<organism evidence="2 3">
    <name type="scientific">Pyrocoelia pectoralis</name>
    <dbReference type="NCBI Taxonomy" id="417401"/>
    <lineage>
        <taxon>Eukaryota</taxon>
        <taxon>Metazoa</taxon>
        <taxon>Ecdysozoa</taxon>
        <taxon>Arthropoda</taxon>
        <taxon>Hexapoda</taxon>
        <taxon>Insecta</taxon>
        <taxon>Pterygota</taxon>
        <taxon>Neoptera</taxon>
        <taxon>Endopterygota</taxon>
        <taxon>Coleoptera</taxon>
        <taxon>Polyphaga</taxon>
        <taxon>Elateriformia</taxon>
        <taxon>Elateroidea</taxon>
        <taxon>Lampyridae</taxon>
        <taxon>Lampyrinae</taxon>
        <taxon>Pyrocoelia</taxon>
    </lineage>
</organism>
<reference evidence="2 3" key="1">
    <citation type="journal article" date="2024" name="Insects">
        <title>An Improved Chromosome-Level Genome Assembly of the Firefly Pyrocoelia pectoralis.</title>
        <authorList>
            <person name="Fu X."/>
            <person name="Meyer-Rochow V.B."/>
            <person name="Ballantyne L."/>
            <person name="Zhu X."/>
        </authorList>
    </citation>
    <scope>NUCLEOTIDE SEQUENCE [LARGE SCALE GENOMIC DNA]</scope>
    <source>
        <strain evidence="2">XCY_ONT2</strain>
    </source>
</reference>
<protein>
    <recommendedName>
        <fullName evidence="1">ISXO2-like transposase domain-containing protein</fullName>
    </recommendedName>
</protein>
<dbReference type="EMBL" id="JAVRBK010000004">
    <property type="protein sequence ID" value="KAK5645168.1"/>
    <property type="molecule type" value="Genomic_DNA"/>
</dbReference>
<name>A0AAN7VH01_9COLE</name>
<dbReference type="PANTHER" id="PTHR47163">
    <property type="entry name" value="DDE_TNP_IS1595 DOMAIN-CONTAINING PROTEIN"/>
    <property type="match status" value="1"/>
</dbReference>
<dbReference type="InterPro" id="IPR053164">
    <property type="entry name" value="IS1016-like_transposase"/>
</dbReference>
<evidence type="ECO:0000313" key="2">
    <source>
        <dbReference type="EMBL" id="KAK5645168.1"/>
    </source>
</evidence>
<dbReference type="PANTHER" id="PTHR47163:SF2">
    <property type="entry name" value="SI:DKEY-17M8.2"/>
    <property type="match status" value="1"/>
</dbReference>
<dbReference type="SMART" id="SM01126">
    <property type="entry name" value="DDE_Tnp_IS1595"/>
    <property type="match status" value="1"/>
</dbReference>
<accession>A0AAN7VH01</accession>
<comment type="caution">
    <text evidence="2">The sequence shown here is derived from an EMBL/GenBank/DDBJ whole genome shotgun (WGS) entry which is preliminary data.</text>
</comment>
<keyword evidence="3" id="KW-1185">Reference proteome</keyword>
<evidence type="ECO:0000313" key="3">
    <source>
        <dbReference type="Proteomes" id="UP001329430"/>
    </source>
</evidence>
<gene>
    <name evidence="2" type="ORF">RI129_006468</name>
</gene>